<keyword evidence="5 7" id="KW-1133">Transmembrane helix</keyword>
<dbReference type="NCBIfam" id="TIGR03025">
    <property type="entry name" value="EPS_sugtrans"/>
    <property type="match status" value="1"/>
</dbReference>
<feature type="domain" description="Bacterial sugar transferase" evidence="8">
    <location>
        <begin position="278"/>
        <end position="461"/>
    </location>
</feature>
<evidence type="ECO:0000256" key="2">
    <source>
        <dbReference type="ARBA" id="ARBA00006464"/>
    </source>
</evidence>
<feature type="transmembrane region" description="Helical" evidence="7">
    <location>
        <begin position="280"/>
        <end position="304"/>
    </location>
</feature>
<organism evidence="9 10">
    <name type="scientific">Candidatus Buchananbacteria bacterium RIFCSPHIGHO2_02_FULL_45_11b</name>
    <dbReference type="NCBI Taxonomy" id="1797541"/>
    <lineage>
        <taxon>Bacteria</taxon>
        <taxon>Candidatus Buchananiibacteriota</taxon>
    </lineage>
</organism>
<comment type="similarity">
    <text evidence="2">Belongs to the bacterial sugar transferase family.</text>
</comment>
<proteinExistence type="inferred from homology"/>
<evidence type="ECO:0000256" key="1">
    <source>
        <dbReference type="ARBA" id="ARBA00004141"/>
    </source>
</evidence>
<sequence length="466" mass="54021">MGKNLILATKKYVLFLGDIIILYFSLWLTLIIRYQQEYAPSLFKQHFWPFSFVFVIWLAFFYIDDLYELAHVQGKAGILSRLLRSLTLGIIFAVFFFYLGQDRLFNLKPQTILLINALIAGLAIYAWHLFFNLLSKSSKISNNLMIIGFNPLANEIIDKIYKKPQLGYQIKVIILESNETPPNISDELKEIIIQDNYLNLKNICLDKKIDIIISIIHPRQNANLSDGLFKCLPLKIDFFDIATFYEKITGKIPVTTIEQTWFLENLTEGNKRIYEELKRFFDIIFSLILLILFLPFIPIFAAAIRINDRGPTFFTQKRVGKDGRIFTAIKLRTMIIEAEKKGPQWAIKNDPRVTTLGKFLRKTRIDEIPQLINVLKGEMSLIGPRPERPEFIDQLSKYLPFYKERLLIKPGLTGWAQVVGPAYGGSEKETLEKLQYDLFYIKNRSLTLDLSIILKTIRTVLSIKGQ</sequence>
<keyword evidence="4 7" id="KW-0812">Transmembrane</keyword>
<keyword evidence="6 7" id="KW-0472">Membrane</keyword>
<reference evidence="9 10" key="1">
    <citation type="journal article" date="2016" name="Nat. Commun.">
        <title>Thousands of microbial genomes shed light on interconnected biogeochemical processes in an aquifer system.</title>
        <authorList>
            <person name="Anantharaman K."/>
            <person name="Brown C.T."/>
            <person name="Hug L.A."/>
            <person name="Sharon I."/>
            <person name="Castelle C.J."/>
            <person name="Probst A.J."/>
            <person name="Thomas B.C."/>
            <person name="Singh A."/>
            <person name="Wilkins M.J."/>
            <person name="Karaoz U."/>
            <person name="Brodie E.L."/>
            <person name="Williams K.H."/>
            <person name="Hubbard S.S."/>
            <person name="Banfield J.F."/>
        </authorList>
    </citation>
    <scope>NUCLEOTIDE SEQUENCE [LARGE SCALE GENOMIC DNA]</scope>
</reference>
<evidence type="ECO:0000256" key="5">
    <source>
        <dbReference type="ARBA" id="ARBA00022989"/>
    </source>
</evidence>
<dbReference type="InterPro" id="IPR003362">
    <property type="entry name" value="Bact_transf"/>
</dbReference>
<dbReference type="Proteomes" id="UP000178501">
    <property type="component" value="Unassembled WGS sequence"/>
</dbReference>
<comment type="subcellular location">
    <subcellularLocation>
        <location evidence="1">Membrane</location>
        <topology evidence="1">Multi-pass membrane protein</topology>
    </subcellularLocation>
</comment>
<dbReference type="InterPro" id="IPR017475">
    <property type="entry name" value="EPS_sugar_tfrase"/>
</dbReference>
<evidence type="ECO:0000313" key="9">
    <source>
        <dbReference type="EMBL" id="OGY50262.1"/>
    </source>
</evidence>
<evidence type="ECO:0000256" key="3">
    <source>
        <dbReference type="ARBA" id="ARBA00022679"/>
    </source>
</evidence>
<name>A0A1G1YD38_9BACT</name>
<dbReference type="AlphaFoldDB" id="A0A1G1YD38"/>
<accession>A0A1G1YD38</accession>
<feature type="transmembrane region" description="Helical" evidence="7">
    <location>
        <begin position="83"/>
        <end position="100"/>
    </location>
</feature>
<dbReference type="EMBL" id="MHIK01000064">
    <property type="protein sequence ID" value="OGY50262.1"/>
    <property type="molecule type" value="Genomic_DNA"/>
</dbReference>
<feature type="transmembrane region" description="Helical" evidence="7">
    <location>
        <begin position="12"/>
        <end position="34"/>
    </location>
</feature>
<evidence type="ECO:0000256" key="7">
    <source>
        <dbReference type="SAM" id="Phobius"/>
    </source>
</evidence>
<evidence type="ECO:0000259" key="8">
    <source>
        <dbReference type="Pfam" id="PF02397"/>
    </source>
</evidence>
<evidence type="ECO:0000256" key="6">
    <source>
        <dbReference type="ARBA" id="ARBA00023136"/>
    </source>
</evidence>
<feature type="transmembrane region" description="Helical" evidence="7">
    <location>
        <begin position="112"/>
        <end position="134"/>
    </location>
</feature>
<evidence type="ECO:0000256" key="4">
    <source>
        <dbReference type="ARBA" id="ARBA00022692"/>
    </source>
</evidence>
<dbReference type="GO" id="GO:0016020">
    <property type="term" value="C:membrane"/>
    <property type="evidence" value="ECO:0007669"/>
    <property type="project" value="UniProtKB-SubCell"/>
</dbReference>
<evidence type="ECO:0000313" key="10">
    <source>
        <dbReference type="Proteomes" id="UP000178501"/>
    </source>
</evidence>
<dbReference type="GO" id="GO:0016780">
    <property type="term" value="F:phosphotransferase activity, for other substituted phosphate groups"/>
    <property type="evidence" value="ECO:0007669"/>
    <property type="project" value="TreeGrafter"/>
</dbReference>
<dbReference type="PANTHER" id="PTHR30576:SF0">
    <property type="entry name" value="UNDECAPRENYL-PHOSPHATE N-ACETYLGALACTOSAMINYL 1-PHOSPHATE TRANSFERASE-RELATED"/>
    <property type="match status" value="1"/>
</dbReference>
<dbReference type="Pfam" id="PF02397">
    <property type="entry name" value="Bac_transf"/>
    <property type="match status" value="1"/>
</dbReference>
<protein>
    <recommendedName>
        <fullName evidence="8">Bacterial sugar transferase domain-containing protein</fullName>
    </recommendedName>
</protein>
<feature type="transmembrane region" description="Helical" evidence="7">
    <location>
        <begin position="46"/>
        <end position="63"/>
    </location>
</feature>
<gene>
    <name evidence="9" type="ORF">A3J65_04505</name>
</gene>
<dbReference type="PANTHER" id="PTHR30576">
    <property type="entry name" value="COLANIC BIOSYNTHESIS UDP-GLUCOSE LIPID CARRIER TRANSFERASE"/>
    <property type="match status" value="1"/>
</dbReference>
<comment type="caution">
    <text evidence="9">The sequence shown here is derived from an EMBL/GenBank/DDBJ whole genome shotgun (WGS) entry which is preliminary data.</text>
</comment>
<keyword evidence="3" id="KW-0808">Transferase</keyword>